<keyword evidence="2" id="KW-1185">Reference proteome</keyword>
<gene>
    <name evidence="1" type="ORF">JRO89_XS02G0090700</name>
</gene>
<evidence type="ECO:0000313" key="2">
    <source>
        <dbReference type="Proteomes" id="UP000827721"/>
    </source>
</evidence>
<comment type="caution">
    <text evidence="1">The sequence shown here is derived from an EMBL/GenBank/DDBJ whole genome shotgun (WGS) entry which is preliminary data.</text>
</comment>
<name>A0ABQ8IFD0_9ROSI</name>
<organism evidence="1 2">
    <name type="scientific">Xanthoceras sorbifolium</name>
    <dbReference type="NCBI Taxonomy" id="99658"/>
    <lineage>
        <taxon>Eukaryota</taxon>
        <taxon>Viridiplantae</taxon>
        <taxon>Streptophyta</taxon>
        <taxon>Embryophyta</taxon>
        <taxon>Tracheophyta</taxon>
        <taxon>Spermatophyta</taxon>
        <taxon>Magnoliopsida</taxon>
        <taxon>eudicotyledons</taxon>
        <taxon>Gunneridae</taxon>
        <taxon>Pentapetalae</taxon>
        <taxon>rosids</taxon>
        <taxon>malvids</taxon>
        <taxon>Sapindales</taxon>
        <taxon>Sapindaceae</taxon>
        <taxon>Xanthoceroideae</taxon>
        <taxon>Xanthoceras</taxon>
    </lineage>
</organism>
<accession>A0ABQ8IFD0</accession>
<dbReference type="Proteomes" id="UP000827721">
    <property type="component" value="Unassembled WGS sequence"/>
</dbReference>
<evidence type="ECO:0000313" key="1">
    <source>
        <dbReference type="EMBL" id="KAH7575358.1"/>
    </source>
</evidence>
<dbReference type="EMBL" id="JAFEMO010000002">
    <property type="protein sequence ID" value="KAH7575358.1"/>
    <property type="molecule type" value="Genomic_DNA"/>
</dbReference>
<protein>
    <submittedName>
        <fullName evidence="1">Uncharacterized protein</fullName>
    </submittedName>
</protein>
<proteinExistence type="predicted"/>
<sequence length="158" mass="16906">MHNLVGGWVDQSRRFKSSLSGSDGGSVRCGPKRKLPGHITSFLPFAVKGGHVIPNPVLSLLNLATIGGPSLIGLCTSEWGLTPSDRTTAVWMGKPIIVIKLHEKTLAVGLTCESESAPVEIEYLPKLSCFISLENHLSTNLKLDKDVKGSEALLNDCS</sequence>
<reference evidence="1 2" key="1">
    <citation type="submission" date="2021-02" db="EMBL/GenBank/DDBJ databases">
        <title>Plant Genome Project.</title>
        <authorList>
            <person name="Zhang R.-G."/>
        </authorList>
    </citation>
    <scope>NUCLEOTIDE SEQUENCE [LARGE SCALE GENOMIC DNA]</scope>
    <source>
        <tissue evidence="1">Leaves</tissue>
    </source>
</reference>